<dbReference type="InterPro" id="IPR001841">
    <property type="entry name" value="Znf_RING"/>
</dbReference>
<dbReference type="PROSITE" id="PS51194">
    <property type="entry name" value="HELICASE_CTER"/>
    <property type="match status" value="1"/>
</dbReference>
<dbReference type="InterPro" id="IPR000330">
    <property type="entry name" value="SNF2_N"/>
</dbReference>
<dbReference type="InterPro" id="IPR017907">
    <property type="entry name" value="Znf_RING_CS"/>
</dbReference>
<dbReference type="GO" id="GO:0008270">
    <property type="term" value="F:zinc ion binding"/>
    <property type="evidence" value="ECO:0007669"/>
    <property type="project" value="UniProtKB-KW"/>
</dbReference>
<dbReference type="SUPFAM" id="SSF57850">
    <property type="entry name" value="RING/U-box"/>
    <property type="match status" value="1"/>
</dbReference>
<dbReference type="InterPro" id="IPR027370">
    <property type="entry name" value="Znf-RING_euk"/>
</dbReference>
<keyword evidence="6" id="KW-0347">Helicase</keyword>
<dbReference type="STRING" id="3476.A0A2P5A9Y6"/>
<feature type="domain" description="Helicase C-terminal" evidence="11">
    <location>
        <begin position="209"/>
        <end position="362"/>
    </location>
</feature>
<protein>
    <submittedName>
        <fullName evidence="12">TNF receptor-associated factor</fullName>
    </submittedName>
</protein>
<sequence length="365" mass="41553">MCKLLQNNLEDLYSLLCFLHVEPWCNWAWWNKLIQRPNENGDPRGLRLIKAILRPLMLRRTKESKDKEERPILVLPPTDIQIIECAQSEAERDFYDALFKRSKVNATTISDVCFLHVPFHVLVSDTCGYKTSGQGDSQKFADLNKLAKRFLESNSDSVSSAPMAPTKAHVEEVVDGIRRGENSECPICMEFADDPVLTPCVHRMCRECLLSSWQAPTAGSKSILRRTGRNHQKSQVSCTAWNEFVLPVPRRRIGYLRYDGGLSQKQRERVLNEFNENEEKMVLLMSLRAGGVGLNLTAASNVFLMDPWWNPAVEDQAMMRIHGIGGKKEQFLSDTVEERLQQVQARKQRMIAGALTDEKGSICQN</sequence>
<dbReference type="GO" id="GO:0005524">
    <property type="term" value="F:ATP binding"/>
    <property type="evidence" value="ECO:0007669"/>
    <property type="project" value="UniProtKB-KW"/>
</dbReference>
<dbReference type="OrthoDB" id="276744at2759"/>
<dbReference type="Pfam" id="PF00176">
    <property type="entry name" value="SNF2-rel_dom"/>
    <property type="match status" value="1"/>
</dbReference>
<dbReference type="CDD" id="cd16449">
    <property type="entry name" value="RING-HC"/>
    <property type="match status" value="1"/>
</dbReference>
<evidence type="ECO:0000256" key="9">
    <source>
        <dbReference type="PROSITE-ProRule" id="PRU00175"/>
    </source>
</evidence>
<dbReference type="InterPro" id="IPR049730">
    <property type="entry name" value="SNF2/RAD54-like_C"/>
</dbReference>
<evidence type="ECO:0000256" key="5">
    <source>
        <dbReference type="ARBA" id="ARBA00022801"/>
    </source>
</evidence>
<dbReference type="GO" id="GO:0005634">
    <property type="term" value="C:nucleus"/>
    <property type="evidence" value="ECO:0007669"/>
    <property type="project" value="TreeGrafter"/>
</dbReference>
<comment type="similarity">
    <text evidence="1">Belongs to the SNF2/RAD54 helicase family. RAD16 subfamily.</text>
</comment>
<dbReference type="InterPro" id="IPR050628">
    <property type="entry name" value="SNF2_RAD54_helicase_TF"/>
</dbReference>
<dbReference type="InterPro" id="IPR027417">
    <property type="entry name" value="P-loop_NTPase"/>
</dbReference>
<reference evidence="13" key="1">
    <citation type="submission" date="2016-06" db="EMBL/GenBank/DDBJ databases">
        <title>Parallel loss of symbiosis genes in relatives of nitrogen-fixing non-legume Parasponia.</title>
        <authorList>
            <person name="Van Velzen R."/>
            <person name="Holmer R."/>
            <person name="Bu F."/>
            <person name="Rutten L."/>
            <person name="Van Zeijl A."/>
            <person name="Liu W."/>
            <person name="Santuari L."/>
            <person name="Cao Q."/>
            <person name="Sharma T."/>
            <person name="Shen D."/>
            <person name="Roswanjaya Y."/>
            <person name="Wardhani T."/>
            <person name="Kalhor M.S."/>
            <person name="Jansen J."/>
            <person name="Van den Hoogen J."/>
            <person name="Gungor B."/>
            <person name="Hartog M."/>
            <person name="Hontelez J."/>
            <person name="Verver J."/>
            <person name="Yang W.-C."/>
            <person name="Schijlen E."/>
            <person name="Repin R."/>
            <person name="Schilthuizen M."/>
            <person name="Schranz E."/>
            <person name="Heidstra R."/>
            <person name="Miyata K."/>
            <person name="Fedorova E."/>
            <person name="Kohlen W."/>
            <person name="Bisseling T."/>
            <person name="Smit S."/>
            <person name="Geurts R."/>
        </authorList>
    </citation>
    <scope>NUCLEOTIDE SEQUENCE [LARGE SCALE GENOMIC DNA]</scope>
    <source>
        <strain evidence="13">cv. WU1-14</strain>
    </source>
</reference>
<keyword evidence="7" id="KW-0862">Zinc</keyword>
<dbReference type="Gene3D" id="3.30.40.10">
    <property type="entry name" value="Zinc/RING finger domain, C3HC4 (zinc finger)"/>
    <property type="match status" value="1"/>
</dbReference>
<accession>A0A2P5A9Y6</accession>
<dbReference type="SMART" id="SM00490">
    <property type="entry name" value="HELICc"/>
    <property type="match status" value="1"/>
</dbReference>
<dbReference type="InterPro" id="IPR013083">
    <property type="entry name" value="Znf_RING/FYVE/PHD"/>
</dbReference>
<keyword evidence="12" id="KW-0675">Receptor</keyword>
<dbReference type="EMBL" id="JXTB01000737">
    <property type="protein sequence ID" value="PON33351.1"/>
    <property type="molecule type" value="Genomic_DNA"/>
</dbReference>
<dbReference type="GO" id="GO:0006281">
    <property type="term" value="P:DNA repair"/>
    <property type="evidence" value="ECO:0007669"/>
    <property type="project" value="TreeGrafter"/>
</dbReference>
<dbReference type="PROSITE" id="PS00518">
    <property type="entry name" value="ZF_RING_1"/>
    <property type="match status" value="1"/>
</dbReference>
<dbReference type="InterPro" id="IPR001650">
    <property type="entry name" value="Helicase_C-like"/>
</dbReference>
<evidence type="ECO:0000256" key="7">
    <source>
        <dbReference type="ARBA" id="ARBA00022833"/>
    </source>
</evidence>
<dbReference type="Pfam" id="PF13445">
    <property type="entry name" value="zf-RING_UBOX"/>
    <property type="match status" value="1"/>
</dbReference>
<dbReference type="PANTHER" id="PTHR45626:SF22">
    <property type="entry name" value="DNA REPAIR PROTEIN RAD5"/>
    <property type="match status" value="1"/>
</dbReference>
<keyword evidence="5" id="KW-0378">Hydrolase</keyword>
<organism evidence="12 13">
    <name type="scientific">Parasponia andersonii</name>
    <name type="common">Sponia andersonii</name>
    <dbReference type="NCBI Taxonomy" id="3476"/>
    <lineage>
        <taxon>Eukaryota</taxon>
        <taxon>Viridiplantae</taxon>
        <taxon>Streptophyta</taxon>
        <taxon>Embryophyta</taxon>
        <taxon>Tracheophyta</taxon>
        <taxon>Spermatophyta</taxon>
        <taxon>Magnoliopsida</taxon>
        <taxon>eudicotyledons</taxon>
        <taxon>Gunneridae</taxon>
        <taxon>Pentapetalae</taxon>
        <taxon>rosids</taxon>
        <taxon>fabids</taxon>
        <taxon>Rosales</taxon>
        <taxon>Cannabaceae</taxon>
        <taxon>Parasponia</taxon>
    </lineage>
</organism>
<dbReference type="SUPFAM" id="SSF52540">
    <property type="entry name" value="P-loop containing nucleoside triphosphate hydrolases"/>
    <property type="match status" value="1"/>
</dbReference>
<dbReference type="CDD" id="cd18793">
    <property type="entry name" value="SF2_C_SNF"/>
    <property type="match status" value="1"/>
</dbReference>
<dbReference type="PROSITE" id="PS50089">
    <property type="entry name" value="ZF_RING_2"/>
    <property type="match status" value="1"/>
</dbReference>
<dbReference type="GO" id="GO:0008094">
    <property type="term" value="F:ATP-dependent activity, acting on DNA"/>
    <property type="evidence" value="ECO:0007669"/>
    <property type="project" value="TreeGrafter"/>
</dbReference>
<dbReference type="GO" id="GO:0004386">
    <property type="term" value="F:helicase activity"/>
    <property type="evidence" value="ECO:0007669"/>
    <property type="project" value="UniProtKB-KW"/>
</dbReference>
<evidence type="ECO:0000256" key="8">
    <source>
        <dbReference type="ARBA" id="ARBA00022840"/>
    </source>
</evidence>
<comment type="caution">
    <text evidence="12">The sequence shown here is derived from an EMBL/GenBank/DDBJ whole genome shotgun (WGS) entry which is preliminary data.</text>
</comment>
<proteinExistence type="inferred from homology"/>
<evidence type="ECO:0000256" key="3">
    <source>
        <dbReference type="ARBA" id="ARBA00022741"/>
    </source>
</evidence>
<evidence type="ECO:0000256" key="2">
    <source>
        <dbReference type="ARBA" id="ARBA00022723"/>
    </source>
</evidence>
<keyword evidence="2" id="KW-0479">Metal-binding</keyword>
<dbReference type="PANTHER" id="PTHR45626">
    <property type="entry name" value="TRANSCRIPTION TERMINATION FACTOR 2-RELATED"/>
    <property type="match status" value="1"/>
</dbReference>
<dbReference type="Pfam" id="PF00271">
    <property type="entry name" value="Helicase_C"/>
    <property type="match status" value="1"/>
</dbReference>
<dbReference type="GO" id="GO:0140096">
    <property type="term" value="F:catalytic activity, acting on a protein"/>
    <property type="evidence" value="ECO:0007669"/>
    <property type="project" value="UniProtKB-ARBA"/>
</dbReference>
<dbReference type="Proteomes" id="UP000237105">
    <property type="component" value="Unassembled WGS sequence"/>
</dbReference>
<evidence type="ECO:0000313" key="13">
    <source>
        <dbReference type="Proteomes" id="UP000237105"/>
    </source>
</evidence>
<name>A0A2P5A9Y6_PARAD</name>
<evidence type="ECO:0000313" key="12">
    <source>
        <dbReference type="EMBL" id="PON33351.1"/>
    </source>
</evidence>
<evidence type="ECO:0000256" key="1">
    <source>
        <dbReference type="ARBA" id="ARBA00008438"/>
    </source>
</evidence>
<keyword evidence="8" id="KW-0067">ATP-binding</keyword>
<keyword evidence="13" id="KW-1185">Reference proteome</keyword>
<evidence type="ECO:0000259" key="10">
    <source>
        <dbReference type="PROSITE" id="PS50089"/>
    </source>
</evidence>
<dbReference type="GO" id="GO:0016787">
    <property type="term" value="F:hydrolase activity"/>
    <property type="evidence" value="ECO:0007669"/>
    <property type="project" value="UniProtKB-KW"/>
</dbReference>
<dbReference type="SMART" id="SM00184">
    <property type="entry name" value="RING"/>
    <property type="match status" value="1"/>
</dbReference>
<evidence type="ECO:0000259" key="11">
    <source>
        <dbReference type="PROSITE" id="PS51194"/>
    </source>
</evidence>
<dbReference type="Gene3D" id="3.40.50.300">
    <property type="entry name" value="P-loop containing nucleotide triphosphate hydrolases"/>
    <property type="match status" value="1"/>
</dbReference>
<dbReference type="AlphaFoldDB" id="A0A2P5A9Y6"/>
<keyword evidence="4 9" id="KW-0863">Zinc-finger</keyword>
<evidence type="ECO:0000256" key="6">
    <source>
        <dbReference type="ARBA" id="ARBA00022806"/>
    </source>
</evidence>
<keyword evidence="3" id="KW-0547">Nucleotide-binding</keyword>
<evidence type="ECO:0000256" key="4">
    <source>
        <dbReference type="ARBA" id="ARBA00022771"/>
    </source>
</evidence>
<dbReference type="Gene3D" id="3.40.50.10810">
    <property type="entry name" value="Tandem AAA-ATPase domain"/>
    <property type="match status" value="1"/>
</dbReference>
<dbReference type="InterPro" id="IPR038718">
    <property type="entry name" value="SNF2-like_sf"/>
</dbReference>
<feature type="domain" description="RING-type" evidence="10">
    <location>
        <begin position="185"/>
        <end position="209"/>
    </location>
</feature>
<gene>
    <name evidence="12" type="ORF">PanWU01x14_353800</name>
</gene>